<geneLocation type="plasmid" evidence="1 2">
    <name>pR132503</name>
</geneLocation>
<dbReference type="Proteomes" id="UP000002256">
    <property type="component" value="Plasmid pR132503"/>
</dbReference>
<proteinExistence type="predicted"/>
<evidence type="ECO:0000313" key="2">
    <source>
        <dbReference type="Proteomes" id="UP000002256"/>
    </source>
</evidence>
<dbReference type="KEGG" id="rlg:Rleg_5644"/>
<name>C6B963_RHILS</name>
<gene>
    <name evidence="1" type="ordered locus">Rleg_5644</name>
</gene>
<dbReference type="AlphaFoldDB" id="C6B963"/>
<sequence>MQNKRTPPTVWLQKYHPFWQQYPFSSREQVLAIGLSQTVSSKFIGVALDG</sequence>
<protein>
    <submittedName>
        <fullName evidence="1">Uncharacterized protein</fullName>
    </submittedName>
</protein>
<keyword evidence="1" id="KW-0614">Plasmid</keyword>
<organism evidence="1 2">
    <name type="scientific">Rhizobium leguminosarum bv. trifolii (strain WSM1325)</name>
    <dbReference type="NCBI Taxonomy" id="395491"/>
    <lineage>
        <taxon>Bacteria</taxon>
        <taxon>Pseudomonadati</taxon>
        <taxon>Pseudomonadota</taxon>
        <taxon>Alphaproteobacteria</taxon>
        <taxon>Hyphomicrobiales</taxon>
        <taxon>Rhizobiaceae</taxon>
        <taxon>Rhizobium/Agrobacterium group</taxon>
        <taxon>Rhizobium</taxon>
    </lineage>
</organism>
<evidence type="ECO:0000313" key="1">
    <source>
        <dbReference type="EMBL" id="ACS60451.1"/>
    </source>
</evidence>
<dbReference type="HOGENOM" id="CLU_3121951_0_0_5"/>
<reference evidence="1 2" key="1">
    <citation type="journal article" date="2010" name="Stand. Genomic Sci.">
        <title>Complete genome sequence of Rhizobium leguminosarum bv. trifolii strain WSM1325, an effective microsymbiont of annual Mediterranean clovers.</title>
        <authorList>
            <person name="Reeve W."/>
            <person name="O'Hara G."/>
            <person name="Chain P."/>
            <person name="Ardley J."/>
            <person name="Brau L."/>
            <person name="Nandesena K."/>
            <person name="Tiwari R."/>
            <person name="Copeland A."/>
            <person name="Nolan M."/>
            <person name="Han C."/>
            <person name="Brettin T."/>
            <person name="Land M."/>
            <person name="Ovchinikova G."/>
            <person name="Ivanova N."/>
            <person name="Mavromatis K."/>
            <person name="Markowitz V."/>
            <person name="Kyrpides N."/>
            <person name="Melino V."/>
            <person name="Denton M."/>
            <person name="Yates R."/>
            <person name="Howieson J."/>
        </authorList>
    </citation>
    <scope>NUCLEOTIDE SEQUENCE [LARGE SCALE GENOMIC DNA]</scope>
    <source>
        <strain evidence="2">WSM1325</strain>
        <plasmid evidence="2">Plasmid pR132503</plasmid>
    </source>
</reference>
<dbReference type="EMBL" id="CP001625">
    <property type="protein sequence ID" value="ACS60451.1"/>
    <property type="molecule type" value="Genomic_DNA"/>
</dbReference>
<accession>C6B963</accession>